<dbReference type="EMBL" id="CAJGYM010000032">
    <property type="protein sequence ID" value="CAD6193086.1"/>
    <property type="molecule type" value="Genomic_DNA"/>
</dbReference>
<keyword evidence="2" id="KW-0472">Membrane</keyword>
<accession>A0A8S1H974</accession>
<sequence length="125" mass="14560">MNSETARPTRQQPKQPPSRYQSLTGAAVWRTRRRPASFFCLLTMLSRNRTFLAVVATDLSVRSDMVSSRELCVVLLLFLAVIVFQLYVYVLLDIREFEAEVLDEEQRDVERRRRQDVLLKALNAI</sequence>
<evidence type="ECO:0000313" key="3">
    <source>
        <dbReference type="EMBL" id="CAD6193086.1"/>
    </source>
</evidence>
<reference evidence="3" key="1">
    <citation type="submission" date="2020-10" db="EMBL/GenBank/DDBJ databases">
        <authorList>
            <person name="Kikuchi T."/>
        </authorList>
    </citation>
    <scope>NUCLEOTIDE SEQUENCE</scope>
    <source>
        <strain evidence="3">NKZ352</strain>
    </source>
</reference>
<name>A0A8S1H974_9PELO</name>
<comment type="caution">
    <text evidence="3">The sequence shown here is derived from an EMBL/GenBank/DDBJ whole genome shotgun (WGS) entry which is preliminary data.</text>
</comment>
<gene>
    <name evidence="3" type="ORF">CAUJ_LOCUS9005</name>
</gene>
<feature type="transmembrane region" description="Helical" evidence="2">
    <location>
        <begin position="71"/>
        <end position="92"/>
    </location>
</feature>
<evidence type="ECO:0000256" key="1">
    <source>
        <dbReference type="SAM" id="MobiDB-lite"/>
    </source>
</evidence>
<proteinExistence type="predicted"/>
<feature type="region of interest" description="Disordered" evidence="1">
    <location>
        <begin position="1"/>
        <end position="22"/>
    </location>
</feature>
<dbReference type="Proteomes" id="UP000835052">
    <property type="component" value="Unassembled WGS sequence"/>
</dbReference>
<keyword evidence="2" id="KW-0812">Transmembrane</keyword>
<evidence type="ECO:0000313" key="4">
    <source>
        <dbReference type="Proteomes" id="UP000835052"/>
    </source>
</evidence>
<organism evidence="3 4">
    <name type="scientific">Caenorhabditis auriculariae</name>
    <dbReference type="NCBI Taxonomy" id="2777116"/>
    <lineage>
        <taxon>Eukaryota</taxon>
        <taxon>Metazoa</taxon>
        <taxon>Ecdysozoa</taxon>
        <taxon>Nematoda</taxon>
        <taxon>Chromadorea</taxon>
        <taxon>Rhabditida</taxon>
        <taxon>Rhabditina</taxon>
        <taxon>Rhabditomorpha</taxon>
        <taxon>Rhabditoidea</taxon>
        <taxon>Rhabditidae</taxon>
        <taxon>Peloderinae</taxon>
        <taxon>Caenorhabditis</taxon>
    </lineage>
</organism>
<keyword evidence="2" id="KW-1133">Transmembrane helix</keyword>
<protein>
    <submittedName>
        <fullName evidence="3">Uncharacterized protein</fullName>
    </submittedName>
</protein>
<dbReference type="AlphaFoldDB" id="A0A8S1H974"/>
<evidence type="ECO:0000256" key="2">
    <source>
        <dbReference type="SAM" id="Phobius"/>
    </source>
</evidence>
<keyword evidence="4" id="KW-1185">Reference proteome</keyword>